<evidence type="ECO:0000259" key="1">
    <source>
        <dbReference type="PROSITE" id="PS50280"/>
    </source>
</evidence>
<dbReference type="InterPro" id="IPR009207">
    <property type="entry name" value="SET7_MeTrfase"/>
</dbReference>
<reference evidence="2 3" key="1">
    <citation type="submission" date="2018-03" db="EMBL/GenBank/DDBJ databases">
        <title>Arenimonas caeni sp. nov., isolated from activated sludge.</title>
        <authorList>
            <person name="Liu H."/>
        </authorList>
    </citation>
    <scope>NUCLEOTIDE SEQUENCE [LARGE SCALE GENOMIC DNA]</scope>
    <source>
        <strain evidence="3">z29</strain>
    </source>
</reference>
<protein>
    <recommendedName>
        <fullName evidence="1">SET domain-containing protein</fullName>
    </recommendedName>
</protein>
<dbReference type="Gene3D" id="2.170.270.10">
    <property type="entry name" value="SET domain"/>
    <property type="match status" value="1"/>
</dbReference>
<feature type="domain" description="SET" evidence="1">
    <location>
        <begin position="1"/>
        <end position="115"/>
    </location>
</feature>
<dbReference type="InterPro" id="IPR001214">
    <property type="entry name" value="SET_dom"/>
</dbReference>
<dbReference type="InterPro" id="IPR046341">
    <property type="entry name" value="SET_dom_sf"/>
</dbReference>
<gene>
    <name evidence="2" type="ORF">C6N40_11870</name>
</gene>
<dbReference type="PROSITE" id="PS50280">
    <property type="entry name" value="SET"/>
    <property type="match status" value="1"/>
</dbReference>
<accession>A0A2P6M668</accession>
<evidence type="ECO:0000313" key="2">
    <source>
        <dbReference type="EMBL" id="PRH81508.1"/>
    </source>
</evidence>
<dbReference type="GO" id="GO:0062122">
    <property type="term" value="F:histone H3K37 methyltransferase activity"/>
    <property type="evidence" value="ECO:0007669"/>
    <property type="project" value="InterPro"/>
</dbReference>
<organism evidence="2 3">
    <name type="scientific">Arenimonas caeni</name>
    <dbReference type="NCBI Taxonomy" id="2058085"/>
    <lineage>
        <taxon>Bacteria</taxon>
        <taxon>Pseudomonadati</taxon>
        <taxon>Pseudomonadota</taxon>
        <taxon>Gammaproteobacteria</taxon>
        <taxon>Lysobacterales</taxon>
        <taxon>Lysobacteraceae</taxon>
        <taxon>Arenimonas</taxon>
    </lineage>
</organism>
<proteinExistence type="predicted"/>
<sequence length="127" mass="13695">MRFKASIGYLADTGTKKGLGVFASRDIAAGEIVEIAPVILFGGRLEDIPDALSNSAFGWRAIGGETKFAICLGYGGMYNHANPANMIYSIAHERGMRFLASRDIRANEELTVNYNDTKGGTDSTEDI</sequence>
<dbReference type="EMBL" id="PVLF01000022">
    <property type="protein sequence ID" value="PRH81508.1"/>
    <property type="molecule type" value="Genomic_DNA"/>
</dbReference>
<evidence type="ECO:0000313" key="3">
    <source>
        <dbReference type="Proteomes" id="UP000241736"/>
    </source>
</evidence>
<comment type="caution">
    <text evidence="2">The sequence shown here is derived from an EMBL/GenBank/DDBJ whole genome shotgun (WGS) entry which is preliminary data.</text>
</comment>
<dbReference type="SUPFAM" id="SSF82199">
    <property type="entry name" value="SET domain"/>
    <property type="match status" value="1"/>
</dbReference>
<dbReference type="AlphaFoldDB" id="A0A2P6M668"/>
<dbReference type="OrthoDB" id="279507at2"/>
<dbReference type="RefSeq" id="WP_106991249.1">
    <property type="nucleotide sequence ID" value="NZ_KZ679098.1"/>
</dbReference>
<keyword evidence="3" id="KW-1185">Reference proteome</keyword>
<name>A0A2P6M668_9GAMM</name>
<dbReference type="PIRSF" id="PIRSF022536">
    <property type="entry name" value="A612L_SET"/>
    <property type="match status" value="1"/>
</dbReference>
<dbReference type="Proteomes" id="UP000241736">
    <property type="component" value="Unassembled WGS sequence"/>
</dbReference>
<dbReference type="Pfam" id="PF00856">
    <property type="entry name" value="SET"/>
    <property type="match status" value="1"/>
</dbReference>